<keyword evidence="2" id="KW-0812">Transmembrane</keyword>
<gene>
    <name evidence="5" type="ordered locus">Swoo_4280</name>
</gene>
<keyword evidence="6" id="KW-1185">Reference proteome</keyword>
<sequence precursor="true">MNIKKWFNSKTAIIVAGILLTAYLFLILTVTNLGQSRLKESQNNALDLKISNYTDNLSFFFDVSQESIGNLANNRAISAYFSNLAAGMSMQYGLGSSLFNLRQTINSFAQTSKIDNHQIYRRLLVVGFGKTVIADTELDSPFDMSQIPMAAMEKVGTKILMLSTPEGPVITLLHTIYHQDKPAGILIAEIDNNVVIHQLSTQEHKSNGSCLKLVTPLGEILVWDSLKPLTGLNPILKFTPTEPFRASTAFNPGKAQSHDNISSHNIYFEKEVSGTPFKLTSWFEPVNEQDIFTSAWFIAGISLLALPVMLGLLYLMRVNNTNLVLQTQVASVSEQQQKLTNQNVLLLEEVDKRKASENKLAYQATHDELTGLANRTHSMSRLAQSIESAQVNNTKVLVMFLDLDNFKQVNDTVGHHAGDELLKLTSKRLLNSVRNTDTVARFGGDEFLIIIPELPHQNMAKMLASSILTLFEQAFKIEGQEFFVSTSIGMSIYPQDGDTAATLLKKADTSLYRAKDAGRNGFSFYNDSMNQDIQRKLTLNVRLHQAISLDDIEIYYQPILDLASRKIIGAEALMRWTDSELGVVSPDEFIPLAEKNGLIHKLGDIVLQRACSQAASWQSITPLKMAINFSSVQFRYSEQLQARIVEVLAQTGLPADKLDMEVTESLLIDQESGLMTMLAYLKQLGIEMSIDDFGTGYSALSYLQKFSFSKLKIDRAFINKMASSKSDKALVTAILAMAKSLEMKVVAEGIEDEQQAQFLQSHGCEFGQGYLFSRPVTAEAFTQLLMEQESLGVATA</sequence>
<organism evidence="5 6">
    <name type="scientific">Shewanella woodyi (strain ATCC 51908 / MS32)</name>
    <dbReference type="NCBI Taxonomy" id="392500"/>
    <lineage>
        <taxon>Bacteria</taxon>
        <taxon>Pseudomonadati</taxon>
        <taxon>Pseudomonadota</taxon>
        <taxon>Gammaproteobacteria</taxon>
        <taxon>Alteromonadales</taxon>
        <taxon>Shewanellaceae</taxon>
        <taxon>Shewanella</taxon>
    </lineage>
</organism>
<dbReference type="Gene3D" id="3.30.70.270">
    <property type="match status" value="1"/>
</dbReference>
<evidence type="ECO:0000259" key="3">
    <source>
        <dbReference type="PROSITE" id="PS50883"/>
    </source>
</evidence>
<protein>
    <submittedName>
        <fullName evidence="5">Diguanylate cyclase/phosphodiesterase</fullName>
    </submittedName>
</protein>
<dbReference type="PROSITE" id="PS50883">
    <property type="entry name" value="EAL"/>
    <property type="match status" value="1"/>
</dbReference>
<evidence type="ECO:0000256" key="2">
    <source>
        <dbReference type="SAM" id="Phobius"/>
    </source>
</evidence>
<feature type="transmembrane region" description="Helical" evidence="2">
    <location>
        <begin position="295"/>
        <end position="316"/>
    </location>
</feature>
<dbReference type="RefSeq" id="WP_012326863.1">
    <property type="nucleotide sequence ID" value="NC_010506.1"/>
</dbReference>
<dbReference type="NCBIfam" id="TIGR00254">
    <property type="entry name" value="GGDEF"/>
    <property type="match status" value="1"/>
</dbReference>
<dbReference type="InterPro" id="IPR043128">
    <property type="entry name" value="Rev_trsase/Diguanyl_cyclase"/>
</dbReference>
<dbReference type="PROSITE" id="PS50887">
    <property type="entry name" value="GGDEF"/>
    <property type="match status" value="1"/>
</dbReference>
<accession>B1KIP0</accession>
<dbReference type="SUPFAM" id="SSF141868">
    <property type="entry name" value="EAL domain-like"/>
    <property type="match status" value="1"/>
</dbReference>
<dbReference type="InterPro" id="IPR001633">
    <property type="entry name" value="EAL_dom"/>
</dbReference>
<evidence type="ECO:0000259" key="4">
    <source>
        <dbReference type="PROSITE" id="PS50887"/>
    </source>
</evidence>
<keyword evidence="2" id="KW-1133">Transmembrane helix</keyword>
<proteinExistence type="predicted"/>
<name>B1KIP0_SHEWM</name>
<dbReference type="InterPro" id="IPR000160">
    <property type="entry name" value="GGDEF_dom"/>
</dbReference>
<comment type="cofactor">
    <cofactor evidence="1">
        <name>Mg(2+)</name>
        <dbReference type="ChEBI" id="CHEBI:18420"/>
    </cofactor>
</comment>
<dbReference type="KEGG" id="swd:Swoo_4280"/>
<dbReference type="eggNOG" id="COG5001">
    <property type="taxonomic scope" value="Bacteria"/>
</dbReference>
<dbReference type="SUPFAM" id="SSF55073">
    <property type="entry name" value="Nucleotide cyclase"/>
    <property type="match status" value="1"/>
</dbReference>
<dbReference type="FunFam" id="3.30.70.270:FF:000001">
    <property type="entry name" value="Diguanylate cyclase domain protein"/>
    <property type="match status" value="1"/>
</dbReference>
<dbReference type="CDD" id="cd01949">
    <property type="entry name" value="GGDEF"/>
    <property type="match status" value="1"/>
</dbReference>
<evidence type="ECO:0000256" key="1">
    <source>
        <dbReference type="ARBA" id="ARBA00001946"/>
    </source>
</evidence>
<dbReference type="Gene3D" id="3.20.20.450">
    <property type="entry name" value="EAL domain"/>
    <property type="match status" value="1"/>
</dbReference>
<dbReference type="InterPro" id="IPR035919">
    <property type="entry name" value="EAL_sf"/>
</dbReference>
<evidence type="ECO:0000313" key="5">
    <source>
        <dbReference type="EMBL" id="ACA88536.1"/>
    </source>
</evidence>
<reference evidence="5 6" key="1">
    <citation type="submission" date="2008-02" db="EMBL/GenBank/DDBJ databases">
        <title>Complete sequence of Shewanella woodyi ATCC 51908.</title>
        <authorList>
            <consortium name="US DOE Joint Genome Institute"/>
            <person name="Copeland A."/>
            <person name="Lucas S."/>
            <person name="Lapidus A."/>
            <person name="Glavina del Rio T."/>
            <person name="Dalin E."/>
            <person name="Tice H."/>
            <person name="Bruce D."/>
            <person name="Goodwin L."/>
            <person name="Pitluck S."/>
            <person name="Sims D."/>
            <person name="Brettin T."/>
            <person name="Detter J.C."/>
            <person name="Han C."/>
            <person name="Kuske C.R."/>
            <person name="Schmutz J."/>
            <person name="Larimer F."/>
            <person name="Land M."/>
            <person name="Hauser L."/>
            <person name="Kyrpides N."/>
            <person name="Lykidis A."/>
            <person name="Zhao J.-S."/>
            <person name="Richardson P."/>
        </authorList>
    </citation>
    <scope>NUCLEOTIDE SEQUENCE [LARGE SCALE GENOMIC DNA]</scope>
    <source>
        <strain evidence="6">ATCC 51908 / MS32</strain>
    </source>
</reference>
<dbReference type="Pfam" id="PF00990">
    <property type="entry name" value="GGDEF"/>
    <property type="match status" value="1"/>
</dbReference>
<dbReference type="Pfam" id="PF00563">
    <property type="entry name" value="EAL"/>
    <property type="match status" value="1"/>
</dbReference>
<dbReference type="HOGENOM" id="CLU_000445_91_4_6"/>
<dbReference type="InterPro" id="IPR052155">
    <property type="entry name" value="Biofilm_reg_signaling"/>
</dbReference>
<dbReference type="EMBL" id="CP000961">
    <property type="protein sequence ID" value="ACA88536.1"/>
    <property type="molecule type" value="Genomic_DNA"/>
</dbReference>
<dbReference type="PANTHER" id="PTHR44757:SF2">
    <property type="entry name" value="BIOFILM ARCHITECTURE MAINTENANCE PROTEIN MBAA"/>
    <property type="match status" value="1"/>
</dbReference>
<dbReference type="SMART" id="SM00267">
    <property type="entry name" value="GGDEF"/>
    <property type="match status" value="1"/>
</dbReference>
<feature type="transmembrane region" description="Helical" evidence="2">
    <location>
        <begin position="12"/>
        <end position="34"/>
    </location>
</feature>
<keyword evidence="2" id="KW-0472">Membrane</keyword>
<dbReference type="InterPro" id="IPR029787">
    <property type="entry name" value="Nucleotide_cyclase"/>
</dbReference>
<evidence type="ECO:0000313" key="6">
    <source>
        <dbReference type="Proteomes" id="UP000002168"/>
    </source>
</evidence>
<dbReference type="PANTHER" id="PTHR44757">
    <property type="entry name" value="DIGUANYLATE CYCLASE DGCP"/>
    <property type="match status" value="1"/>
</dbReference>
<dbReference type="SMART" id="SM00052">
    <property type="entry name" value="EAL"/>
    <property type="match status" value="1"/>
</dbReference>
<dbReference type="GO" id="GO:0003824">
    <property type="term" value="F:catalytic activity"/>
    <property type="evidence" value="ECO:0007669"/>
    <property type="project" value="UniProtKB-ARBA"/>
</dbReference>
<feature type="domain" description="GGDEF" evidence="4">
    <location>
        <begin position="394"/>
        <end position="527"/>
    </location>
</feature>
<dbReference type="Proteomes" id="UP000002168">
    <property type="component" value="Chromosome"/>
</dbReference>
<dbReference type="STRING" id="392500.Swoo_4280"/>
<feature type="domain" description="EAL" evidence="3">
    <location>
        <begin position="536"/>
        <end position="789"/>
    </location>
</feature>
<dbReference type="CDD" id="cd01948">
    <property type="entry name" value="EAL"/>
    <property type="match status" value="1"/>
</dbReference>
<dbReference type="AlphaFoldDB" id="B1KIP0"/>